<comment type="caution">
    <text evidence="1">The sequence shown here is derived from an EMBL/GenBank/DDBJ whole genome shotgun (WGS) entry which is preliminary data.</text>
</comment>
<organism evidence="1 2">
    <name type="scientific">Rhododendron molle</name>
    <name type="common">Chinese azalea</name>
    <name type="synonym">Azalea mollis</name>
    <dbReference type="NCBI Taxonomy" id="49168"/>
    <lineage>
        <taxon>Eukaryota</taxon>
        <taxon>Viridiplantae</taxon>
        <taxon>Streptophyta</taxon>
        <taxon>Embryophyta</taxon>
        <taxon>Tracheophyta</taxon>
        <taxon>Spermatophyta</taxon>
        <taxon>Magnoliopsida</taxon>
        <taxon>eudicotyledons</taxon>
        <taxon>Gunneridae</taxon>
        <taxon>Pentapetalae</taxon>
        <taxon>asterids</taxon>
        <taxon>Ericales</taxon>
        <taxon>Ericaceae</taxon>
        <taxon>Ericoideae</taxon>
        <taxon>Rhodoreae</taxon>
        <taxon>Rhododendron</taxon>
    </lineage>
</organism>
<evidence type="ECO:0000313" key="2">
    <source>
        <dbReference type="Proteomes" id="UP001062846"/>
    </source>
</evidence>
<name>A0ACC0N474_RHOML</name>
<gene>
    <name evidence="1" type="ORF">RHMOL_Rhmol07G0236800</name>
</gene>
<dbReference type="Proteomes" id="UP001062846">
    <property type="component" value="Chromosome 7"/>
</dbReference>
<sequence>MRVLFKLLLANLISTTDELPSVLLSVVVLTALAGEPPLDCQPVVIRRNEASLKRLDPPAAPILALIRQAGFGGLIDLLFMSLDLALMTALMERWRPEPHSFHLATSEWTITLQDVEILLGVPVDGEAVIGRVLKTEEWGPLCNRLLGVVPQDKVHMNGGKVLMSWLREHFSGQLAVGYTDEDVRRQALGYILQLIGGILMPDHSGSHVHLAYLTLLEDFTVVRSWGSACLANLYHYLCHGCQHGKENAGGAFILVQLWAWERFPYVAPGRKGWRRRPAGSPLGARWHNHFHSPDLATHVLGAYRHYFDMQKADEVVWRPYSDELIASLPHNCRAGMAIWTAKVPLLNFSMVQMHMPDRVKRQFGFRLTIPDPCNCRQLPHGKDWKAGRKDFSVQHQAQLQNWNNRLDHVLADGETDLYAYAYPPDDPYVLWYERITLRYVSRLSGAVDMARKLFERLRMVEVVDLDVIHNIGAQGVCCLGYLEKWLRKRPPMEPIPPPEEPADEGVNVGDEAEPPADRVNQAQNVGQEPVQPHIVSDAISDQVDPGTSVSLQNAEGAGLSSLAAHLGSLENFPLSPFFLLSPCMPVTDSPLESQWFHSAVPNIGVLNTCFVHHPPLKRTKTSHVDGVGSSAPHAEVTQSRDDLLGSGPSSVLQLEVQIEAEGDGVVSGAVQAEVHVDGGGDGVVTQGKIRRGGVPECIPFVLDEDEEVEDDTPPLVLQRKS</sequence>
<reference evidence="1" key="1">
    <citation type="submission" date="2022-02" db="EMBL/GenBank/DDBJ databases">
        <title>Plant Genome Project.</title>
        <authorList>
            <person name="Zhang R.-G."/>
        </authorList>
    </citation>
    <scope>NUCLEOTIDE SEQUENCE</scope>
    <source>
        <strain evidence="1">AT1</strain>
    </source>
</reference>
<proteinExistence type="predicted"/>
<accession>A0ACC0N474</accession>
<keyword evidence="2" id="KW-1185">Reference proteome</keyword>
<evidence type="ECO:0000313" key="1">
    <source>
        <dbReference type="EMBL" id="KAI8547975.1"/>
    </source>
</evidence>
<protein>
    <submittedName>
        <fullName evidence="1">Uncharacterized protein</fullName>
    </submittedName>
</protein>
<dbReference type="EMBL" id="CM046394">
    <property type="protein sequence ID" value="KAI8547975.1"/>
    <property type="molecule type" value="Genomic_DNA"/>
</dbReference>